<sequence>MLSSKETSLSAERIETEFARSSYFWIVELNRNKMNLRSSSINKHLFIAKGRLLRKKRETDPNKGKL</sequence>
<dbReference type="EMBL" id="NPDP01000037">
    <property type="protein sequence ID" value="PJZ28520.1"/>
    <property type="molecule type" value="Genomic_DNA"/>
</dbReference>
<evidence type="ECO:0000313" key="1">
    <source>
        <dbReference type="EMBL" id="PJZ28520.1"/>
    </source>
</evidence>
<proteinExistence type="predicted"/>
<evidence type="ECO:0000313" key="2">
    <source>
        <dbReference type="Proteomes" id="UP000231919"/>
    </source>
</evidence>
<protein>
    <submittedName>
        <fullName evidence="1">Uncharacterized protein</fullName>
    </submittedName>
</protein>
<accession>A0ABX4NAU5</accession>
<gene>
    <name evidence="1" type="ORF">CH378_17315</name>
</gene>
<dbReference type="Proteomes" id="UP000231919">
    <property type="component" value="Unassembled WGS sequence"/>
</dbReference>
<reference evidence="1 2" key="1">
    <citation type="submission" date="2017-07" db="EMBL/GenBank/DDBJ databases">
        <title>Leptospira spp. isolated from tropical soils.</title>
        <authorList>
            <person name="Thibeaux R."/>
            <person name="Iraola G."/>
            <person name="Ferres I."/>
            <person name="Bierque E."/>
            <person name="Girault D."/>
            <person name="Soupe-Gilbert M.-E."/>
            <person name="Picardeau M."/>
            <person name="Goarant C."/>
        </authorList>
    </citation>
    <scope>NUCLEOTIDE SEQUENCE [LARGE SCALE GENOMIC DNA]</scope>
    <source>
        <strain evidence="1 2">JW2-C-B1</strain>
    </source>
</reference>
<keyword evidence="2" id="KW-1185">Reference proteome</keyword>
<name>A0ABX4NAU5_9LEPT</name>
<comment type="caution">
    <text evidence="1">The sequence shown here is derived from an EMBL/GenBank/DDBJ whole genome shotgun (WGS) entry which is preliminary data.</text>
</comment>
<organism evidence="1 2">
    <name type="scientific">Leptospira kmetyi</name>
    <dbReference type="NCBI Taxonomy" id="408139"/>
    <lineage>
        <taxon>Bacteria</taxon>
        <taxon>Pseudomonadati</taxon>
        <taxon>Spirochaetota</taxon>
        <taxon>Spirochaetia</taxon>
        <taxon>Leptospirales</taxon>
        <taxon>Leptospiraceae</taxon>
        <taxon>Leptospira</taxon>
    </lineage>
</organism>